<reference evidence="2 3" key="1">
    <citation type="submission" date="2020-02" db="EMBL/GenBank/DDBJ databases">
        <authorList>
            <person name="Dziuba M."/>
            <person name="Kuznetsov B."/>
            <person name="Mardanov A."/>
            <person name="Ravin N."/>
            <person name="Grouzdev D."/>
        </authorList>
    </citation>
    <scope>NUCLEOTIDE SEQUENCE [LARGE SCALE GENOMIC DNA]</scope>
    <source>
        <strain evidence="2 3">SpK</strain>
    </source>
</reference>
<feature type="chain" id="PRO_5028821307" description="DUF3617 family protein" evidence="1">
    <location>
        <begin position="26"/>
        <end position="189"/>
    </location>
</feature>
<dbReference type="Proteomes" id="UP000480684">
    <property type="component" value="Unassembled WGS sequence"/>
</dbReference>
<protein>
    <recommendedName>
        <fullName evidence="4">DUF3617 family protein</fullName>
    </recommendedName>
</protein>
<dbReference type="RefSeq" id="WP_163673984.1">
    <property type="nucleotide sequence ID" value="NZ_JAAIYP010000004.1"/>
</dbReference>
<gene>
    <name evidence="2" type="ORF">G4223_01310</name>
</gene>
<keyword evidence="3" id="KW-1185">Reference proteome</keyword>
<evidence type="ECO:0008006" key="4">
    <source>
        <dbReference type="Google" id="ProtNLM"/>
    </source>
</evidence>
<evidence type="ECO:0000313" key="3">
    <source>
        <dbReference type="Proteomes" id="UP000480684"/>
    </source>
</evidence>
<dbReference type="EMBL" id="JAAIYP010000004">
    <property type="protein sequence ID" value="NFV78755.1"/>
    <property type="molecule type" value="Genomic_DNA"/>
</dbReference>
<name>A0A7C9UWX9_9PROT</name>
<accession>A0A7C9UWX9</accession>
<comment type="caution">
    <text evidence="2">The sequence shown here is derived from an EMBL/GenBank/DDBJ whole genome shotgun (WGS) entry which is preliminary data.</text>
</comment>
<dbReference type="AlphaFoldDB" id="A0A7C9UWX9"/>
<sequence length="189" mass="20541">MRTRWRMMAAVTALGPLTWGAAAMASERLEVPQLPGWQVVNSVSDHTGEVTELIPPGETADSWTRRVTVQAFRGVPMTVSGFLDQVVQKTAEVCEGATAGPPSMGKVSGADAGTRTVACGQYKGDGRGTFAMHFVVRGREALYVVTRLWRGAPFNPKTMPIDAAELREWSDYAADINLCDSRDPNRPCR</sequence>
<organism evidence="2 3">
    <name type="scientific">Magnetospirillum aberrantis SpK</name>
    <dbReference type="NCBI Taxonomy" id="908842"/>
    <lineage>
        <taxon>Bacteria</taxon>
        <taxon>Pseudomonadati</taxon>
        <taxon>Pseudomonadota</taxon>
        <taxon>Alphaproteobacteria</taxon>
        <taxon>Rhodospirillales</taxon>
        <taxon>Rhodospirillaceae</taxon>
        <taxon>Magnetospirillum</taxon>
    </lineage>
</organism>
<proteinExistence type="predicted"/>
<evidence type="ECO:0000256" key="1">
    <source>
        <dbReference type="SAM" id="SignalP"/>
    </source>
</evidence>
<keyword evidence="1" id="KW-0732">Signal</keyword>
<evidence type="ECO:0000313" key="2">
    <source>
        <dbReference type="EMBL" id="NFV78755.1"/>
    </source>
</evidence>
<feature type="signal peptide" evidence="1">
    <location>
        <begin position="1"/>
        <end position="25"/>
    </location>
</feature>